<keyword evidence="4" id="KW-1185">Reference proteome</keyword>
<dbReference type="Pfam" id="PF01337">
    <property type="entry name" value="Barstar"/>
    <property type="match status" value="1"/>
</dbReference>
<reference evidence="3 4" key="1">
    <citation type="submission" date="2023-11" db="EMBL/GenBank/DDBJ databases">
        <authorList>
            <person name="Val-Calvo J."/>
            <person name="Scortti M."/>
            <person name="Vazquez-Boland J."/>
        </authorList>
    </citation>
    <scope>NUCLEOTIDE SEQUENCE [LARGE SCALE GENOMIC DNA]</scope>
    <source>
        <strain evidence="3 4">PAM 2766</strain>
    </source>
</reference>
<name>A0ABW9FPG6_9NOCA</name>
<dbReference type="InterPro" id="IPR000468">
    <property type="entry name" value="Barstar"/>
</dbReference>
<accession>A0ABW9FPG6</accession>
<proteinExistence type="inferred from homology"/>
<comment type="similarity">
    <text evidence="1">Belongs to the barstar family.</text>
</comment>
<protein>
    <submittedName>
        <fullName evidence="3">Barstar family protein</fullName>
    </submittedName>
</protein>
<gene>
    <name evidence="3" type="ORF">ABEU20_000195</name>
</gene>
<dbReference type="RefSeq" id="WP_420166974.1">
    <property type="nucleotide sequence ID" value="NZ_JBDLNV010000012.1"/>
</dbReference>
<organism evidence="3 4">
    <name type="scientific">Rhodococcus parequi</name>
    <dbReference type="NCBI Taxonomy" id="3137122"/>
    <lineage>
        <taxon>Bacteria</taxon>
        <taxon>Bacillati</taxon>
        <taxon>Actinomycetota</taxon>
        <taxon>Actinomycetes</taxon>
        <taxon>Mycobacteriales</taxon>
        <taxon>Nocardiaceae</taxon>
        <taxon>Rhodococcus</taxon>
    </lineage>
</organism>
<dbReference type="Gene3D" id="3.30.370.10">
    <property type="entry name" value="Barstar-like"/>
    <property type="match status" value="1"/>
</dbReference>
<dbReference type="SUPFAM" id="SSF52038">
    <property type="entry name" value="Barstar-related"/>
    <property type="match status" value="1"/>
</dbReference>
<evidence type="ECO:0000259" key="2">
    <source>
        <dbReference type="Pfam" id="PF01337"/>
    </source>
</evidence>
<feature type="domain" description="Barstar (barnase inhibitor)" evidence="2">
    <location>
        <begin position="11"/>
        <end position="98"/>
    </location>
</feature>
<evidence type="ECO:0000313" key="3">
    <source>
        <dbReference type="EMBL" id="MFM1726518.1"/>
    </source>
</evidence>
<sequence length="269" mass="29266">MRRLDELGYLIHRIDVQQCNTVADVHAALADVLSFPAIYGKNLDAFNDLMNDVGEFRSGSDPRTTGTVLALAGYDTLVDLDRHTADVLLTIFASHARLAALFSHPMLCIVESTADDLGPVDGRPVGAGSLWDTPPSSWPITEQEIVEFQFDTTDADAAAAIEVIASTLEDQVGGWARWQILDPVRLDVEASDGYRGEPQPQRFDVVVSVGIRGEGDLGEIDEDIQRAMHHAGLGMGSSMCAGYPFGAEKERVLGKYSELRDSSDDQESR</sequence>
<comment type="caution">
    <text evidence="3">The sequence shown here is derived from an EMBL/GenBank/DDBJ whole genome shotgun (WGS) entry which is preliminary data.</text>
</comment>
<dbReference type="InterPro" id="IPR035905">
    <property type="entry name" value="Barstar-like_sf"/>
</dbReference>
<evidence type="ECO:0000256" key="1">
    <source>
        <dbReference type="ARBA" id="ARBA00006845"/>
    </source>
</evidence>
<evidence type="ECO:0000313" key="4">
    <source>
        <dbReference type="Proteomes" id="UP001629745"/>
    </source>
</evidence>
<dbReference type="Proteomes" id="UP001629745">
    <property type="component" value="Unassembled WGS sequence"/>
</dbReference>
<dbReference type="EMBL" id="JBDLNV010000012">
    <property type="protein sequence ID" value="MFM1726518.1"/>
    <property type="molecule type" value="Genomic_DNA"/>
</dbReference>